<gene>
    <name evidence="2" type="primary">2L372X_151</name>
</gene>
<dbReference type="EMBL" id="MK813938">
    <property type="protein sequence ID" value="QEG08404.1"/>
    <property type="molecule type" value="Genomic_DNA"/>
</dbReference>
<evidence type="ECO:0000313" key="2">
    <source>
        <dbReference type="EMBL" id="QEG08404.1"/>
    </source>
</evidence>
<evidence type="ECO:0000313" key="3">
    <source>
        <dbReference type="Proteomes" id="UP000323400"/>
    </source>
</evidence>
<dbReference type="RefSeq" id="YP_009846489.1">
    <property type="nucleotide sequence ID" value="NC_048770.1"/>
</dbReference>
<dbReference type="Pfam" id="PF09511">
    <property type="entry name" value="RNA_lig_T4_1"/>
    <property type="match status" value="1"/>
</dbReference>
<evidence type="ECO:0000259" key="1">
    <source>
        <dbReference type="Pfam" id="PF09511"/>
    </source>
</evidence>
<protein>
    <submittedName>
        <fullName evidence="2">Putative RNA ligase 1/tail attachment protein</fullName>
    </submittedName>
</protein>
<dbReference type="Proteomes" id="UP000323400">
    <property type="component" value="Segment"/>
</dbReference>
<reference evidence="2 3" key="1">
    <citation type="submission" date="2019-04" db="EMBL/GenBank/DDBJ databases">
        <title>Nine Novel Phages from a Plateau Lake in Southwest China Provide Insights into Aeromonas Phage Diversity.</title>
        <authorList>
            <person name="Xiao W."/>
            <person name="Bai M."/>
            <person name="Wang Y."/>
            <person name="Cui X."/>
        </authorList>
    </citation>
    <scope>NUCLEOTIDE SEQUENCE [LARGE SCALE GENOMIC DNA]</scope>
</reference>
<dbReference type="GO" id="GO:0016874">
    <property type="term" value="F:ligase activity"/>
    <property type="evidence" value="ECO:0007669"/>
    <property type="project" value="UniProtKB-KW"/>
</dbReference>
<feature type="domain" description="T4 RNA ligase 1-like N-terminal" evidence="1">
    <location>
        <begin position="51"/>
        <end position="208"/>
    </location>
</feature>
<dbReference type="GeneID" id="55616857"/>
<dbReference type="InterPro" id="IPR019039">
    <property type="entry name" value="T4-Rnl1-like_N"/>
</dbReference>
<organism evidence="2 3">
    <name type="scientific">Aeromonas phage 2L372X</name>
    <dbReference type="NCBI Taxonomy" id="2588515"/>
    <lineage>
        <taxon>Viruses</taxon>
        <taxon>Duplodnaviria</taxon>
        <taxon>Heunggongvirae</taxon>
        <taxon>Uroviricota</taxon>
        <taxon>Caudoviricetes</taxon>
        <taxon>Plateaulakevirus</taxon>
        <taxon>Plateaulakevirus pv2L372X</taxon>
    </lineage>
</organism>
<dbReference type="KEGG" id="vg:55616857"/>
<keyword evidence="2" id="KW-0436">Ligase</keyword>
<accession>A0A5B9N3G3</accession>
<name>A0A5B9N3G3_9CAUD</name>
<sequence>MKFNVEDLVEQGLVKKKTYTSGEFAGLSVLKYSNKVFYNSLWNKDERLLDCRGMVVDSEDNIVVWPFTKVFNLYENNTKVTRDKIVIAPRKINGFMCAVSIYKGNPIYSTTGSLDSEFAKMAKEVIEGQLTVSSTTFFKDGYTFIFEICHPDDPHIVSEDTGAYLIGIRVHDTGKMLSEQCLDSYSVLGGFYRPEVQIAQFDYIYQLSKSCKHEGFMIIDYQTGETLCKLKSNHYLSKKAIMRLGQSKVEDMFDNPEKFKQKIDEEFYGITDFIVKTVDKEKWKSYNDQQRRAFIEKYFEEKV</sequence>
<proteinExistence type="predicted"/>
<keyword evidence="3" id="KW-1185">Reference proteome</keyword>